<name>A0A8T2N0L5_9TELE</name>
<protein>
    <recommendedName>
        <fullName evidence="6">Ig-like domain-containing protein</fullName>
    </recommendedName>
</protein>
<dbReference type="InterPro" id="IPR013783">
    <property type="entry name" value="Ig-like_fold"/>
</dbReference>
<dbReference type="Gene3D" id="2.60.40.10">
    <property type="entry name" value="Immunoglobulins"/>
    <property type="match status" value="2"/>
</dbReference>
<keyword evidence="5" id="KW-0391">Immunity</keyword>
<feature type="domain" description="Ig-like" evidence="6">
    <location>
        <begin position="44"/>
        <end position="134"/>
    </location>
</feature>
<evidence type="ECO:0000256" key="1">
    <source>
        <dbReference type="ARBA" id="ARBA00022729"/>
    </source>
</evidence>
<gene>
    <name evidence="7" type="ORF">JZ751_019735</name>
</gene>
<dbReference type="GO" id="GO:0002250">
    <property type="term" value="P:adaptive immune response"/>
    <property type="evidence" value="ECO:0007669"/>
    <property type="project" value="UniProtKB-KW"/>
</dbReference>
<feature type="non-terminal residue" evidence="7">
    <location>
        <position position="1"/>
    </location>
</feature>
<dbReference type="PANTHER" id="PTHR19367:SF18">
    <property type="entry name" value="T CELL RECEPTOR ALPHA VARIABLE 16"/>
    <property type="match status" value="1"/>
</dbReference>
<dbReference type="EMBL" id="JAFBMS010000365">
    <property type="protein sequence ID" value="KAG9331222.1"/>
    <property type="molecule type" value="Genomic_DNA"/>
</dbReference>
<dbReference type="SMART" id="SM00409">
    <property type="entry name" value="IG"/>
    <property type="match status" value="1"/>
</dbReference>
<keyword evidence="2" id="KW-1064">Adaptive immunity</keyword>
<evidence type="ECO:0000259" key="6">
    <source>
        <dbReference type="PROSITE" id="PS50835"/>
    </source>
</evidence>
<comment type="caution">
    <text evidence="7">The sequence shown here is derived from an EMBL/GenBank/DDBJ whole genome shotgun (WGS) entry which is preliminary data.</text>
</comment>
<dbReference type="PROSITE" id="PS50835">
    <property type="entry name" value="IG_LIKE"/>
    <property type="match status" value="1"/>
</dbReference>
<dbReference type="InterPro" id="IPR013106">
    <property type="entry name" value="Ig_V-set"/>
</dbReference>
<keyword evidence="3" id="KW-0675">Receptor</keyword>
<feature type="non-terminal residue" evidence="7">
    <location>
        <position position="134"/>
    </location>
</feature>
<reference evidence="7" key="1">
    <citation type="thesis" date="2021" institute="BYU ScholarsArchive" country="Provo, UT, USA">
        <title>Applications of and Algorithms for Genome Assembly and Genomic Analyses with an Emphasis on Marine Teleosts.</title>
        <authorList>
            <person name="Pickett B.D."/>
        </authorList>
    </citation>
    <scope>NUCLEOTIDE SEQUENCE</scope>
    <source>
        <strain evidence="7">HI-2016</strain>
    </source>
</reference>
<keyword evidence="8" id="KW-1185">Reference proteome</keyword>
<dbReference type="InterPro" id="IPR007110">
    <property type="entry name" value="Ig-like_dom"/>
</dbReference>
<keyword evidence="4" id="KW-0393">Immunoglobulin domain</keyword>
<evidence type="ECO:0000256" key="5">
    <source>
        <dbReference type="ARBA" id="ARBA00043266"/>
    </source>
</evidence>
<keyword evidence="1" id="KW-0732">Signal</keyword>
<evidence type="ECO:0000256" key="2">
    <source>
        <dbReference type="ARBA" id="ARBA00023130"/>
    </source>
</evidence>
<evidence type="ECO:0000313" key="8">
    <source>
        <dbReference type="Proteomes" id="UP000824540"/>
    </source>
</evidence>
<dbReference type="InterPro" id="IPR036179">
    <property type="entry name" value="Ig-like_dom_sf"/>
</dbReference>
<organism evidence="7 8">
    <name type="scientific">Albula glossodonta</name>
    <name type="common">roundjaw bonefish</name>
    <dbReference type="NCBI Taxonomy" id="121402"/>
    <lineage>
        <taxon>Eukaryota</taxon>
        <taxon>Metazoa</taxon>
        <taxon>Chordata</taxon>
        <taxon>Craniata</taxon>
        <taxon>Vertebrata</taxon>
        <taxon>Euteleostomi</taxon>
        <taxon>Actinopterygii</taxon>
        <taxon>Neopterygii</taxon>
        <taxon>Teleostei</taxon>
        <taxon>Albuliformes</taxon>
        <taxon>Albulidae</taxon>
        <taxon>Albula</taxon>
    </lineage>
</organism>
<dbReference type="SUPFAM" id="SSF48726">
    <property type="entry name" value="Immunoglobulin"/>
    <property type="match status" value="1"/>
</dbReference>
<dbReference type="Pfam" id="PF07686">
    <property type="entry name" value="V-set"/>
    <property type="match status" value="1"/>
</dbReference>
<dbReference type="GO" id="GO:0042101">
    <property type="term" value="C:T cell receptor complex"/>
    <property type="evidence" value="ECO:0007669"/>
    <property type="project" value="UniProtKB-KW"/>
</dbReference>
<dbReference type="AlphaFoldDB" id="A0A8T2N0L5"/>
<evidence type="ECO:0000256" key="4">
    <source>
        <dbReference type="ARBA" id="ARBA00023319"/>
    </source>
</evidence>
<accession>A0A8T2N0L5</accession>
<dbReference type="PANTHER" id="PTHR19367">
    <property type="entry name" value="T-CELL RECEPTOR ALPHA CHAIN V REGION"/>
    <property type="match status" value="1"/>
</dbReference>
<dbReference type="Proteomes" id="UP000824540">
    <property type="component" value="Unassembled WGS sequence"/>
</dbReference>
<dbReference type="OrthoDB" id="9945523at2759"/>
<proteinExistence type="predicted"/>
<dbReference type="InterPro" id="IPR003599">
    <property type="entry name" value="Ig_sub"/>
</dbReference>
<evidence type="ECO:0000256" key="3">
    <source>
        <dbReference type="ARBA" id="ARBA00023170"/>
    </source>
</evidence>
<keyword evidence="5" id="KW-1279">T cell receptor</keyword>
<dbReference type="InterPro" id="IPR051287">
    <property type="entry name" value="TCR_variable_region"/>
</dbReference>
<sequence length="134" mass="15037">YRAEDTVTQLREDITGFVGESVTLSCNYSTRFSLGEVKLVNQTEGQQASMDCTFDINRSNYNRFYWYRQYPGSAPQYILYRGSSSGTADFAKDRFESTADENSGKTVLTIKKLISEDSAMYYCALCTSAHSGTS</sequence>
<evidence type="ECO:0000313" key="7">
    <source>
        <dbReference type="EMBL" id="KAG9331222.1"/>
    </source>
</evidence>
<dbReference type="SMART" id="SM00406">
    <property type="entry name" value="IGv"/>
    <property type="match status" value="1"/>
</dbReference>